<reference evidence="2" key="1">
    <citation type="submission" date="2019-04" db="EMBL/GenBank/DDBJ databases">
        <title>Evolution of Biomass-Degrading Anaerobic Consortia Revealed by Metagenomics.</title>
        <authorList>
            <person name="Peng X."/>
        </authorList>
    </citation>
    <scope>NUCLEOTIDE SEQUENCE</scope>
    <source>
        <strain evidence="2">SIG18</strain>
    </source>
</reference>
<feature type="compositionally biased region" description="Polar residues" evidence="1">
    <location>
        <begin position="124"/>
        <end position="150"/>
    </location>
</feature>
<dbReference type="Gene3D" id="2.160.20.20">
    <property type="match status" value="1"/>
</dbReference>
<sequence>MNKKYLIAIIAIIIICAAAFALTNSNYSSNGSVSIDANALEDRGNLVVDSESLDEHNGYYHSDNADTNSILIKNGGNLKLANSAVNKTGDTATSGDDADFYGVNSAVLVNTNGTLDISNVEITTDSKGSNGIFVTNANASSSSRDNPQQGSGEGSQPPEAMGNGGGEGGQPPEMPDGNGGEAGQAPEAPDGQGGGEQPGQSTIEGSTEANINNVKITTHSDKSRGLDATYNGAINAENVIINTDGQSCAALATDRGEGQVHVKNSEINTGVSKTSGRGSPLIYSTGNITAENTKGTSYVSQIACIEGKNSIELTNCDMTGFAEGNRQDGDTYVDLGGIFIYQSMSGDADVGTSTFTAKNSKLAIAEDSPVSKEAPMFHITNTACVINLENTELSFNSGVFLESSGQNQWGNEGSNGGTCELNTENENIAGNVIVDAISSLNWNMKNTQFKGAINSTGNTTVSVGEGSTWTLTGDSTVSSLELNGNIEYGEYTLTVDGKTYNSSNQFK</sequence>
<feature type="compositionally biased region" description="Polar residues" evidence="1">
    <location>
        <begin position="201"/>
        <end position="210"/>
    </location>
</feature>
<evidence type="ECO:0000256" key="1">
    <source>
        <dbReference type="SAM" id="MobiDB-lite"/>
    </source>
</evidence>
<gene>
    <name evidence="2" type="ORF">E7Z79_04470</name>
</gene>
<dbReference type="Proteomes" id="UP000783037">
    <property type="component" value="Unassembled WGS sequence"/>
</dbReference>
<dbReference type="AlphaFoldDB" id="A0A8T3V7S1"/>
<comment type="caution">
    <text evidence="2">The sequence shown here is derived from an EMBL/GenBank/DDBJ whole genome shotgun (WGS) entry which is preliminary data.</text>
</comment>
<evidence type="ECO:0000313" key="2">
    <source>
        <dbReference type="EMBL" id="MBE6501676.1"/>
    </source>
</evidence>
<dbReference type="InterPro" id="IPR012332">
    <property type="entry name" value="Autotransporter_pectin_lyase_C"/>
</dbReference>
<dbReference type="RefSeq" id="WP_303738779.1">
    <property type="nucleotide sequence ID" value="NZ_SUTK01000015.1"/>
</dbReference>
<organism evidence="2 3">
    <name type="scientific">Methanobrevibacter thaueri</name>
    <dbReference type="NCBI Taxonomy" id="190975"/>
    <lineage>
        <taxon>Archaea</taxon>
        <taxon>Methanobacteriati</taxon>
        <taxon>Methanobacteriota</taxon>
        <taxon>Methanomada group</taxon>
        <taxon>Methanobacteria</taxon>
        <taxon>Methanobacteriales</taxon>
        <taxon>Methanobacteriaceae</taxon>
        <taxon>Methanobrevibacter</taxon>
    </lineage>
</organism>
<feature type="region of interest" description="Disordered" evidence="1">
    <location>
        <begin position="124"/>
        <end position="210"/>
    </location>
</feature>
<accession>A0A8T3V7S1</accession>
<proteinExistence type="predicted"/>
<name>A0A8T3V7S1_9EURY</name>
<protein>
    <submittedName>
        <fullName evidence="2">Uncharacterized protein</fullName>
    </submittedName>
</protein>
<evidence type="ECO:0000313" key="3">
    <source>
        <dbReference type="Proteomes" id="UP000783037"/>
    </source>
</evidence>
<dbReference type="EMBL" id="SUTK01000015">
    <property type="protein sequence ID" value="MBE6501676.1"/>
    <property type="molecule type" value="Genomic_DNA"/>
</dbReference>